<organism evidence="7 8">
    <name type="scientific">Jeotgalibacillus campisalis</name>
    <dbReference type="NCBI Taxonomy" id="220754"/>
    <lineage>
        <taxon>Bacteria</taxon>
        <taxon>Bacillati</taxon>
        <taxon>Bacillota</taxon>
        <taxon>Bacilli</taxon>
        <taxon>Bacillales</taxon>
        <taxon>Caryophanaceae</taxon>
        <taxon>Jeotgalibacillus</taxon>
    </lineage>
</organism>
<evidence type="ECO:0000313" key="7">
    <source>
        <dbReference type="EMBL" id="KIL45554.1"/>
    </source>
</evidence>
<dbReference type="InterPro" id="IPR015890">
    <property type="entry name" value="Chorismate_C"/>
</dbReference>
<name>A0A0C2RV12_9BACL</name>
<dbReference type="OrthoDB" id="9803598at2"/>
<comment type="catalytic activity">
    <reaction evidence="1">
        <text>chorismate = isochorismate</text>
        <dbReference type="Rhea" id="RHEA:18985"/>
        <dbReference type="ChEBI" id="CHEBI:29748"/>
        <dbReference type="ChEBI" id="CHEBI:29780"/>
        <dbReference type="EC" id="5.4.4.2"/>
    </reaction>
</comment>
<evidence type="ECO:0000313" key="8">
    <source>
        <dbReference type="Proteomes" id="UP000031972"/>
    </source>
</evidence>
<dbReference type="Pfam" id="PF00425">
    <property type="entry name" value="Chorismate_bind"/>
    <property type="match status" value="1"/>
</dbReference>
<dbReference type="PANTHER" id="PTHR42839:SF1">
    <property type="entry name" value="ISOCHORISMATE SYNTHASE MENF"/>
    <property type="match status" value="1"/>
</dbReference>
<evidence type="ECO:0000256" key="3">
    <source>
        <dbReference type="ARBA" id="ARBA00012824"/>
    </source>
</evidence>
<evidence type="ECO:0000256" key="5">
    <source>
        <dbReference type="ARBA" id="ARBA00041564"/>
    </source>
</evidence>
<proteinExistence type="inferred from homology"/>
<comment type="similarity">
    <text evidence="2">Belongs to the isochorismate synthase family.</text>
</comment>
<dbReference type="InterPro" id="IPR005801">
    <property type="entry name" value="ADC_synthase"/>
</dbReference>
<dbReference type="GO" id="GO:0008909">
    <property type="term" value="F:isochorismate synthase activity"/>
    <property type="evidence" value="ECO:0007669"/>
    <property type="project" value="UniProtKB-EC"/>
</dbReference>
<comment type="caution">
    <text evidence="7">The sequence shown here is derived from an EMBL/GenBank/DDBJ whole genome shotgun (WGS) entry which is preliminary data.</text>
</comment>
<sequence>MVRILQQSHGLAAFERAISLAHQSKREVLFSQVTLIDEVDPLQFYEAGYKLYQGERSFWQDRTGELTLVGAGNAQTFTSNKKNERFIDIKKQWNEFLLEAVRTGENHAGTGPVAVGGFSFDPRQEAELEWTNFSNGYFQLPSFMLTVNAKGDCFLTSNIVCSEFDDSKKLWERMQEERNQLLSDTEESMKDVSVIKTTEIEPVKWKTSLTSVVKRLKKGEMEKVVLARKILVDFDGKKRSDTVLERLRDDQSASFIFSLEVLDSCFIGATPERLVKKSDEHILSTCLAGSIARGATLEEDQHLSDLLLNDEKNLHEHELVVRMITENLKDLCREVTVPSSPALMKIRDIQHLYTPVKGIAQKGMSVVDFVDRLHPTPALGGTPTHLAMDVIQKEEKMNRGFYAAPVGWMDAEGNGEFAVAIRSGLLHDRHAYLYAGCGVVKDSNAESEYQETLIKFRPMLRAVGGTMQ</sequence>
<dbReference type="EC" id="5.4.4.2" evidence="3"/>
<evidence type="ECO:0000256" key="1">
    <source>
        <dbReference type="ARBA" id="ARBA00000799"/>
    </source>
</evidence>
<evidence type="ECO:0000256" key="4">
    <source>
        <dbReference type="ARBA" id="ARBA00023235"/>
    </source>
</evidence>
<evidence type="ECO:0000259" key="6">
    <source>
        <dbReference type="Pfam" id="PF00425"/>
    </source>
</evidence>
<dbReference type="Gene3D" id="3.60.120.10">
    <property type="entry name" value="Anthranilate synthase"/>
    <property type="match status" value="1"/>
</dbReference>
<dbReference type="SUPFAM" id="SSF56322">
    <property type="entry name" value="ADC synthase"/>
    <property type="match status" value="1"/>
</dbReference>
<dbReference type="EMBL" id="JXRR01000018">
    <property type="protein sequence ID" value="KIL45554.1"/>
    <property type="molecule type" value="Genomic_DNA"/>
</dbReference>
<dbReference type="AlphaFoldDB" id="A0A0C2RV12"/>
<dbReference type="Proteomes" id="UP000031972">
    <property type="component" value="Unassembled WGS sequence"/>
</dbReference>
<keyword evidence="8" id="KW-1185">Reference proteome</keyword>
<protein>
    <recommendedName>
        <fullName evidence="3">isochorismate synthase</fullName>
        <ecNumber evidence="3">5.4.4.2</ecNumber>
    </recommendedName>
    <alternativeName>
        <fullName evidence="5">Isochorismate mutase</fullName>
    </alternativeName>
</protein>
<dbReference type="GO" id="GO:0009697">
    <property type="term" value="P:salicylic acid biosynthetic process"/>
    <property type="evidence" value="ECO:0007669"/>
    <property type="project" value="TreeGrafter"/>
</dbReference>
<gene>
    <name evidence="7" type="ORF">KR50_31360</name>
</gene>
<evidence type="ECO:0000256" key="2">
    <source>
        <dbReference type="ARBA" id="ARBA00005297"/>
    </source>
</evidence>
<dbReference type="InterPro" id="IPR004561">
    <property type="entry name" value="IsoChor_synthase"/>
</dbReference>
<reference evidence="7 8" key="1">
    <citation type="submission" date="2015-01" db="EMBL/GenBank/DDBJ databases">
        <title>Jeotgalibacillus campisalis genome sequencing.</title>
        <authorList>
            <person name="Goh K.M."/>
            <person name="Chan K.-G."/>
            <person name="Yaakop A.S."/>
            <person name="Ee R."/>
            <person name="Gan H.M."/>
            <person name="Chan C.S."/>
        </authorList>
    </citation>
    <scope>NUCLEOTIDE SEQUENCE [LARGE SCALE GENOMIC DNA]</scope>
    <source>
        <strain evidence="7 8">SF-57</strain>
    </source>
</reference>
<dbReference type="PATRIC" id="fig|220754.4.peg.3150"/>
<dbReference type="PANTHER" id="PTHR42839">
    <property type="entry name" value="ISOCHORISMATE SYNTHASE ENTC"/>
    <property type="match status" value="1"/>
</dbReference>
<keyword evidence="4 7" id="KW-0413">Isomerase</keyword>
<feature type="domain" description="Chorismate-utilising enzyme C-terminal" evidence="6">
    <location>
        <begin position="204"/>
        <end position="455"/>
    </location>
</feature>
<dbReference type="NCBIfam" id="TIGR00543">
    <property type="entry name" value="isochor_syn"/>
    <property type="match status" value="1"/>
</dbReference>
<accession>A0A0C2RV12</accession>